<evidence type="ECO:0000259" key="9">
    <source>
        <dbReference type="PROSITE" id="PS50113"/>
    </source>
</evidence>
<accession>A0A1M6CLX9</accession>
<dbReference type="GO" id="GO:0004673">
    <property type="term" value="F:protein histidine kinase activity"/>
    <property type="evidence" value="ECO:0007669"/>
    <property type="project" value="UniProtKB-EC"/>
</dbReference>
<dbReference type="InterPro" id="IPR003594">
    <property type="entry name" value="HATPase_dom"/>
</dbReference>
<dbReference type="STRING" id="579105.SAMN04488096_10348"/>
<evidence type="ECO:0000256" key="1">
    <source>
        <dbReference type="ARBA" id="ARBA00000085"/>
    </source>
</evidence>
<dbReference type="CDD" id="cd00130">
    <property type="entry name" value="PAS"/>
    <property type="match status" value="1"/>
</dbReference>
<keyword evidence="6" id="KW-0472">Membrane</keyword>
<dbReference type="PANTHER" id="PTHR43304">
    <property type="entry name" value="PHYTOCHROME-LIKE PROTEIN CPH1"/>
    <property type="match status" value="1"/>
</dbReference>
<dbReference type="Pfam" id="PF00989">
    <property type="entry name" value="PAS"/>
    <property type="match status" value="1"/>
</dbReference>
<feature type="transmembrane region" description="Helical" evidence="6">
    <location>
        <begin position="256"/>
        <end position="281"/>
    </location>
</feature>
<evidence type="ECO:0000256" key="6">
    <source>
        <dbReference type="SAM" id="Phobius"/>
    </source>
</evidence>
<dbReference type="InterPro" id="IPR013767">
    <property type="entry name" value="PAS_fold"/>
</dbReference>
<dbReference type="SMART" id="SM01079">
    <property type="entry name" value="CHASE"/>
    <property type="match status" value="1"/>
</dbReference>
<dbReference type="Gene3D" id="3.30.565.10">
    <property type="entry name" value="Histidine kinase-like ATPase, C-terminal domain"/>
    <property type="match status" value="1"/>
</dbReference>
<dbReference type="SMART" id="SM00387">
    <property type="entry name" value="HATPase_c"/>
    <property type="match status" value="1"/>
</dbReference>
<dbReference type="EMBL" id="FQYY01000003">
    <property type="protein sequence ID" value="SHI61718.1"/>
    <property type="molecule type" value="Genomic_DNA"/>
</dbReference>
<keyword evidence="6" id="KW-0812">Transmembrane</keyword>
<dbReference type="SUPFAM" id="SSF55785">
    <property type="entry name" value="PYP-like sensor domain (PAS domain)"/>
    <property type="match status" value="2"/>
</dbReference>
<feature type="transmembrane region" description="Helical" evidence="6">
    <location>
        <begin position="20"/>
        <end position="37"/>
    </location>
</feature>
<dbReference type="PROSITE" id="PS50109">
    <property type="entry name" value="HIS_KIN"/>
    <property type="match status" value="1"/>
</dbReference>
<dbReference type="InterPro" id="IPR000700">
    <property type="entry name" value="PAS-assoc_C"/>
</dbReference>
<dbReference type="EC" id="2.7.13.3" evidence="2"/>
<keyword evidence="4" id="KW-0808">Transferase</keyword>
<dbReference type="Pfam" id="PF02518">
    <property type="entry name" value="HATPase_c"/>
    <property type="match status" value="1"/>
</dbReference>
<dbReference type="RefSeq" id="WP_084112814.1">
    <property type="nucleotide sequence ID" value="NZ_FQYY01000003.1"/>
</dbReference>
<feature type="domain" description="CHASE" evidence="10">
    <location>
        <begin position="113"/>
        <end position="200"/>
    </location>
</feature>
<evidence type="ECO:0000256" key="2">
    <source>
        <dbReference type="ARBA" id="ARBA00012438"/>
    </source>
</evidence>
<dbReference type="NCBIfam" id="TIGR00229">
    <property type="entry name" value="sensory_box"/>
    <property type="match status" value="1"/>
</dbReference>
<keyword evidence="12" id="KW-1185">Reference proteome</keyword>
<dbReference type="PROSITE" id="PS50112">
    <property type="entry name" value="PAS"/>
    <property type="match status" value="1"/>
</dbReference>
<dbReference type="InterPro" id="IPR000014">
    <property type="entry name" value="PAS"/>
</dbReference>
<dbReference type="PANTHER" id="PTHR43304:SF1">
    <property type="entry name" value="PAC DOMAIN-CONTAINING PROTEIN"/>
    <property type="match status" value="1"/>
</dbReference>
<dbReference type="Gene3D" id="3.30.450.20">
    <property type="entry name" value="PAS domain"/>
    <property type="match status" value="3"/>
</dbReference>
<evidence type="ECO:0000256" key="5">
    <source>
        <dbReference type="ARBA" id="ARBA00022777"/>
    </source>
</evidence>
<evidence type="ECO:0000313" key="12">
    <source>
        <dbReference type="Proteomes" id="UP000184225"/>
    </source>
</evidence>
<dbReference type="InterPro" id="IPR036890">
    <property type="entry name" value="HATPase_C_sf"/>
</dbReference>
<dbReference type="InterPro" id="IPR005467">
    <property type="entry name" value="His_kinase_dom"/>
</dbReference>
<dbReference type="GO" id="GO:0006355">
    <property type="term" value="P:regulation of DNA-templated transcription"/>
    <property type="evidence" value="ECO:0007669"/>
    <property type="project" value="InterPro"/>
</dbReference>
<dbReference type="AlphaFoldDB" id="A0A1M6CLX9"/>
<evidence type="ECO:0000259" key="10">
    <source>
        <dbReference type="PROSITE" id="PS50839"/>
    </source>
</evidence>
<keyword evidence="5" id="KW-0418">Kinase</keyword>
<reference evidence="11 12" key="1">
    <citation type="submission" date="2016-11" db="EMBL/GenBank/DDBJ databases">
        <authorList>
            <person name="Jaros S."/>
            <person name="Januszkiewicz K."/>
            <person name="Wedrychowicz H."/>
        </authorList>
    </citation>
    <scope>NUCLEOTIDE SEQUENCE [LARGE SCALE GENOMIC DNA]</scope>
    <source>
        <strain evidence="11 12">DSM 21425</strain>
    </source>
</reference>
<dbReference type="InterPro" id="IPR035965">
    <property type="entry name" value="PAS-like_dom_sf"/>
</dbReference>
<dbReference type="InterPro" id="IPR006189">
    <property type="entry name" value="CHASE_dom"/>
</dbReference>
<evidence type="ECO:0000256" key="4">
    <source>
        <dbReference type="ARBA" id="ARBA00022679"/>
    </source>
</evidence>
<gene>
    <name evidence="11" type="ORF">SAMN04488096_10348</name>
</gene>
<organism evidence="11 12">
    <name type="scientific">Mesonia phycicola</name>
    <dbReference type="NCBI Taxonomy" id="579105"/>
    <lineage>
        <taxon>Bacteria</taxon>
        <taxon>Pseudomonadati</taxon>
        <taxon>Bacteroidota</taxon>
        <taxon>Flavobacteriia</taxon>
        <taxon>Flavobacteriales</taxon>
        <taxon>Flavobacteriaceae</taxon>
        <taxon>Mesonia</taxon>
    </lineage>
</organism>
<dbReference type="OrthoDB" id="5522855at2"/>
<evidence type="ECO:0000256" key="3">
    <source>
        <dbReference type="ARBA" id="ARBA00022553"/>
    </source>
</evidence>
<dbReference type="PROSITE" id="PS50113">
    <property type="entry name" value="PAC"/>
    <property type="match status" value="1"/>
</dbReference>
<evidence type="ECO:0000259" key="8">
    <source>
        <dbReference type="PROSITE" id="PS50112"/>
    </source>
</evidence>
<feature type="domain" description="PAC" evidence="9">
    <location>
        <begin position="491"/>
        <end position="543"/>
    </location>
</feature>
<dbReference type="InterPro" id="IPR052162">
    <property type="entry name" value="Sensor_kinase/Photoreceptor"/>
</dbReference>
<sequence>MIPKDNQYFDNWFYNHPKLMALIAFCVILFLSILIAVKDSTIKNNEKERALAQKLRRVEDNIDQILKSSYVTTLSLALTIDLEGNPKDFDEVAKKLLNSNPNINGVEMAKDGVINYVYPYERNNEALGLNVLEYEISKKEALYTIEQGKMYFAGPFYFKQKGLGIIGRLPIFIDNQFWGFSAVIIDLDTFLKKSGMRRLNKDGYHAFLSKINPNTGEREFFNAPQENFDINNAIKLRVEDAGWEIYLININHKTHYLILSPFVIFGLFLALLFAFLTFLILKKPAQLQHHIRLQTRKLLNSEIKYRAIFQEVGLSVVHLDENEQLIEVNGKFLNSTGFTFAEVTNFRFSDLIKTNHDVYSNILDHEKFEGHLICKNKSEICVRVINSTLNLNNRKTHILLIEDITEKKLSEKKLKDLRSQMEMAIRLSKLGYWEWDLASDSITWSNEMYELFGFDKNTQLTRNLIANSVHEDDVEEYEQQLRNILSTRKGSTFEGRIKTEDNKVKHMLARVDCDLNDFGELAKIKGTLLDITDKKEILINLQHSYQMVVEQNERFLNFSYIISHNLRAHSSNIQGIIELIKDIDDKEEELQMFNLLENVTKSLDETLSDLNEVVRVRQDKEGIIENVPLFPFIKKVENILKREIKVNRIYIINEIPRDATISFNSSYLESILLNIISNVIKFSNPDVKSEIKLTYQENKSYKIVKVEDNGRGMDLETNNSDILGMYSTFKDFKNSRGISLFVSNNQMQSMGGKIEVKSELTEGSEFTLYFKK</sequence>
<name>A0A1M6CLX9_9FLAO</name>
<feature type="domain" description="PAS" evidence="8">
    <location>
        <begin position="417"/>
        <end position="488"/>
    </location>
</feature>
<keyword evidence="6" id="KW-1133">Transmembrane helix</keyword>
<comment type="catalytic activity">
    <reaction evidence="1">
        <text>ATP + protein L-histidine = ADP + protein N-phospho-L-histidine.</text>
        <dbReference type="EC" id="2.7.13.3"/>
    </reaction>
</comment>
<dbReference type="PROSITE" id="PS50839">
    <property type="entry name" value="CHASE"/>
    <property type="match status" value="1"/>
</dbReference>
<protein>
    <recommendedName>
        <fullName evidence="2">histidine kinase</fullName>
        <ecNumber evidence="2">2.7.13.3</ecNumber>
    </recommendedName>
</protein>
<evidence type="ECO:0000259" key="7">
    <source>
        <dbReference type="PROSITE" id="PS50109"/>
    </source>
</evidence>
<dbReference type="Proteomes" id="UP000184225">
    <property type="component" value="Unassembled WGS sequence"/>
</dbReference>
<dbReference type="Pfam" id="PF03924">
    <property type="entry name" value="CHASE"/>
    <property type="match status" value="1"/>
</dbReference>
<feature type="domain" description="Histidine kinase" evidence="7">
    <location>
        <begin position="561"/>
        <end position="772"/>
    </location>
</feature>
<dbReference type="SUPFAM" id="SSF55874">
    <property type="entry name" value="ATPase domain of HSP90 chaperone/DNA topoisomerase II/histidine kinase"/>
    <property type="match status" value="1"/>
</dbReference>
<evidence type="ECO:0000313" key="11">
    <source>
        <dbReference type="EMBL" id="SHI61718.1"/>
    </source>
</evidence>
<keyword evidence="3" id="KW-0597">Phosphoprotein</keyword>
<proteinExistence type="predicted"/>